<evidence type="ECO:0000313" key="2">
    <source>
        <dbReference type="Proteomes" id="UP001143910"/>
    </source>
</evidence>
<gene>
    <name evidence="1" type="ORF">NQ176_g377</name>
</gene>
<evidence type="ECO:0000313" key="1">
    <source>
        <dbReference type="EMBL" id="KAJ2983888.1"/>
    </source>
</evidence>
<accession>A0ACC1NYQ3</accession>
<dbReference type="Proteomes" id="UP001143910">
    <property type="component" value="Unassembled WGS sequence"/>
</dbReference>
<dbReference type="EMBL" id="JANJQO010000013">
    <property type="protein sequence ID" value="KAJ2983888.1"/>
    <property type="molecule type" value="Genomic_DNA"/>
</dbReference>
<keyword evidence="2" id="KW-1185">Reference proteome</keyword>
<proteinExistence type="predicted"/>
<comment type="caution">
    <text evidence="1">The sequence shown here is derived from an EMBL/GenBank/DDBJ whole genome shotgun (WGS) entry which is preliminary data.</text>
</comment>
<sequence>MPSIAKTAVTVAAASAVSLAMETKSTTLPIQTVTCLETATVTLPTVTISDCLPTGTAHSGSGASNYWSPGWGGSPGSGKPDSGRLGSGSPSLGGGSDSQANSGNTGGHTTENLGNKPLVTVSIATSHGVTRTVLLGLICVIAYGAW</sequence>
<organism evidence="1 2">
    <name type="scientific">Zarea fungicola</name>
    <dbReference type="NCBI Taxonomy" id="93591"/>
    <lineage>
        <taxon>Eukaryota</taxon>
        <taxon>Fungi</taxon>
        <taxon>Dikarya</taxon>
        <taxon>Ascomycota</taxon>
        <taxon>Pezizomycotina</taxon>
        <taxon>Sordariomycetes</taxon>
        <taxon>Hypocreomycetidae</taxon>
        <taxon>Hypocreales</taxon>
        <taxon>Cordycipitaceae</taxon>
        <taxon>Zarea</taxon>
    </lineage>
</organism>
<name>A0ACC1NYQ3_9HYPO</name>
<reference evidence="1" key="1">
    <citation type="submission" date="2022-08" db="EMBL/GenBank/DDBJ databases">
        <title>Genome Sequence of Lecanicillium fungicola.</title>
        <authorList>
            <person name="Buettner E."/>
        </authorList>
    </citation>
    <scope>NUCLEOTIDE SEQUENCE</scope>
    <source>
        <strain evidence="1">Babe33</strain>
    </source>
</reference>
<protein>
    <submittedName>
        <fullName evidence="1">Uncharacterized protein</fullName>
    </submittedName>
</protein>